<reference evidence="2" key="1">
    <citation type="journal article" date="2022" name="Mol. Ecol. Resour.">
        <title>The genomes of chicory, endive, great burdock and yacon provide insights into Asteraceae palaeo-polyploidization history and plant inulin production.</title>
        <authorList>
            <person name="Fan W."/>
            <person name="Wang S."/>
            <person name="Wang H."/>
            <person name="Wang A."/>
            <person name="Jiang F."/>
            <person name="Liu H."/>
            <person name="Zhao H."/>
            <person name="Xu D."/>
            <person name="Zhang Y."/>
        </authorList>
    </citation>
    <scope>NUCLEOTIDE SEQUENCE [LARGE SCALE GENOMIC DNA]</scope>
    <source>
        <strain evidence="2">cv. Yunnan</strain>
    </source>
</reference>
<evidence type="ECO:0000313" key="1">
    <source>
        <dbReference type="EMBL" id="KAI3705452.1"/>
    </source>
</evidence>
<sequence length="74" mass="8735">MGCRLLLWVKFTVVYFNELEFVVGDIYVIQLFCHLLDHFSSIIFLLRGIYVNLKDNYQVGVYMIAIILCEIELN</sequence>
<keyword evidence="2" id="KW-1185">Reference proteome</keyword>
<organism evidence="1 2">
    <name type="scientific">Smallanthus sonchifolius</name>
    <dbReference type="NCBI Taxonomy" id="185202"/>
    <lineage>
        <taxon>Eukaryota</taxon>
        <taxon>Viridiplantae</taxon>
        <taxon>Streptophyta</taxon>
        <taxon>Embryophyta</taxon>
        <taxon>Tracheophyta</taxon>
        <taxon>Spermatophyta</taxon>
        <taxon>Magnoliopsida</taxon>
        <taxon>eudicotyledons</taxon>
        <taxon>Gunneridae</taxon>
        <taxon>Pentapetalae</taxon>
        <taxon>asterids</taxon>
        <taxon>campanulids</taxon>
        <taxon>Asterales</taxon>
        <taxon>Asteraceae</taxon>
        <taxon>Asteroideae</taxon>
        <taxon>Heliantheae alliance</taxon>
        <taxon>Millerieae</taxon>
        <taxon>Smallanthus</taxon>
    </lineage>
</organism>
<dbReference type="EMBL" id="CM042042">
    <property type="protein sequence ID" value="KAI3705452.1"/>
    <property type="molecule type" value="Genomic_DNA"/>
</dbReference>
<accession>A0ACB9A5N6</accession>
<proteinExistence type="predicted"/>
<name>A0ACB9A5N6_9ASTR</name>
<protein>
    <submittedName>
        <fullName evidence="1">Uncharacterized protein</fullName>
    </submittedName>
</protein>
<comment type="caution">
    <text evidence="1">The sequence shown here is derived from an EMBL/GenBank/DDBJ whole genome shotgun (WGS) entry which is preliminary data.</text>
</comment>
<dbReference type="Proteomes" id="UP001056120">
    <property type="component" value="Linkage Group LG25"/>
</dbReference>
<reference evidence="1 2" key="2">
    <citation type="journal article" date="2022" name="Mol. Ecol. Resour.">
        <title>The genomes of chicory, endive, great burdock and yacon provide insights into Asteraceae paleo-polyploidization history and plant inulin production.</title>
        <authorList>
            <person name="Fan W."/>
            <person name="Wang S."/>
            <person name="Wang H."/>
            <person name="Wang A."/>
            <person name="Jiang F."/>
            <person name="Liu H."/>
            <person name="Zhao H."/>
            <person name="Xu D."/>
            <person name="Zhang Y."/>
        </authorList>
    </citation>
    <scope>NUCLEOTIDE SEQUENCE [LARGE SCALE GENOMIC DNA]</scope>
    <source>
        <strain evidence="2">cv. Yunnan</strain>
        <tissue evidence="1">Leaves</tissue>
    </source>
</reference>
<gene>
    <name evidence="1" type="ORF">L1987_75690</name>
</gene>
<evidence type="ECO:0000313" key="2">
    <source>
        <dbReference type="Proteomes" id="UP001056120"/>
    </source>
</evidence>